<comment type="caution">
    <text evidence="3">The sequence shown here is derived from an EMBL/GenBank/DDBJ whole genome shotgun (WGS) entry which is preliminary data.</text>
</comment>
<proteinExistence type="predicted"/>
<protein>
    <submittedName>
        <fullName evidence="3">Filamentous hemagglutinin N-terminal domain-containing protein</fullName>
    </submittedName>
</protein>
<evidence type="ECO:0000313" key="3">
    <source>
        <dbReference type="EMBL" id="MBT9315778.1"/>
    </source>
</evidence>
<dbReference type="Pfam" id="PF05860">
    <property type="entry name" value="TPS"/>
    <property type="match status" value="1"/>
</dbReference>
<dbReference type="AlphaFoldDB" id="A0A947GJA3"/>
<reference evidence="3" key="1">
    <citation type="submission" date="2020-11" db="EMBL/GenBank/DDBJ databases">
        <authorList>
            <person name="Konstantinou D."/>
            <person name="Gkelis S."/>
            <person name="Popin R."/>
            <person name="Fewer D."/>
            <person name="Sivonen K."/>
        </authorList>
    </citation>
    <scope>NUCLEOTIDE SEQUENCE</scope>
    <source>
        <strain evidence="3">TAU-MAC 1115</strain>
    </source>
</reference>
<sequence length="1074" mass="109430">MNNFHPVKWFVAENALLVLRAVAIATALIHTFPQLTSAQVTPDGSLGTNPSVVVPESATRERIEGGVTNNTNLFHSFQDFTIETGQEVYFANPVGIETILTRVTGNTSSELLGTLGVLGAADFFLINPNGIIFGPDAQLDIGGSFVATTAAGVQFENQGLFSASDPQVPTILTVNPSALFFSETDPGQIINRSVAPAGINASGGQTFGLRVPDGESLLLAGGEVLIDSGWLNALGGHIDLLGIAGSGQVAIITDGTNSDGTSPGTRVPDAPLSLNVPTTLARNDVTIQNEAILDVRSDNRGSITISGQNIGISGSRLFAGIAPGLGTANSQGGDIILSATDDLILTGFSPFFIDMITNTLRSGAMGNSGSLSIEAKNFIAQNAAFATVGSFGNGNAGEILVNVQDKVTLTESSTLFNIVVSPDNVESGKITVQAGSLELLDGAQLISSVFAVGQTEGVQLEIRDDIVIDGVDADGFSSGLFVNNRSEAVGFSGDVFISANSIEITRGGRIQTGTSGEGNAGNVTIEVAENFFLDGADSSGKVTGIFTDVDTGGVGEGGDIQVMAGSLTLNNGAQFTANTFFLGNAGNITVDVQGDVSIDGAVEDLGTGSTPGVLVPARSGLFSSVGESLDDDQTVPAFGNGGIITLTANSLSLADGGALATSILSDSIGNAAPITVTVQEDIVVDGVNPAVGASGIFTAVQSEATGNASDITISAEALKISRGALLNASIANDGIAGEILLNTNSLEILEGGRIIVTTSDIGNAGDIIVPRANRIILAGENSGLFANTTATSTGNSGSIFVDANTVTIQDRAKIALDSQGSGRGGDVELFADFLTLDNNALISTETTSTQGGIITLDVDDVVLLRNGSNLSATAGLAEANGDGGNVNIKTNFLVAVPGEDSNITANAFLGQGGNVQITAEGIYGIEFQTDEVPIRNDITASSAFGAAGEVDIDTLTLDPTRGNAELPTETGTPRISQHCNASQGSSSFISTGRGGKPLGPEDTIASQDLWEDLYTPSSETTTAVAPRPQSITPESALTEAQGWARNPNGHVVLLATAEISSKPMSTPAICSHQG</sequence>
<evidence type="ECO:0000256" key="1">
    <source>
        <dbReference type="SAM" id="MobiDB-lite"/>
    </source>
</evidence>
<dbReference type="EMBL" id="JADOES010000016">
    <property type="protein sequence ID" value="MBT9315778.1"/>
    <property type="molecule type" value="Genomic_DNA"/>
</dbReference>
<keyword evidence="4" id="KW-1185">Reference proteome</keyword>
<dbReference type="Gene3D" id="2.160.20.10">
    <property type="entry name" value="Single-stranded right-handed beta-helix, Pectin lyase-like"/>
    <property type="match status" value="3"/>
</dbReference>
<gene>
    <name evidence="3" type="ORF">IXB50_10105</name>
</gene>
<feature type="compositionally biased region" description="Polar residues" evidence="1">
    <location>
        <begin position="969"/>
        <end position="990"/>
    </location>
</feature>
<dbReference type="SUPFAM" id="SSF51126">
    <property type="entry name" value="Pectin lyase-like"/>
    <property type="match status" value="4"/>
</dbReference>
<evidence type="ECO:0000313" key="4">
    <source>
        <dbReference type="Proteomes" id="UP000717364"/>
    </source>
</evidence>
<dbReference type="InterPro" id="IPR008638">
    <property type="entry name" value="FhaB/CdiA-like_TPS"/>
</dbReference>
<dbReference type="SMART" id="SM00912">
    <property type="entry name" value="Haemagg_act"/>
    <property type="match status" value="1"/>
</dbReference>
<accession>A0A947GJA3</accession>
<feature type="region of interest" description="Disordered" evidence="1">
    <location>
        <begin position="956"/>
        <end position="999"/>
    </location>
</feature>
<dbReference type="InterPro" id="IPR012334">
    <property type="entry name" value="Pectin_lyas_fold"/>
</dbReference>
<dbReference type="NCBIfam" id="TIGR01901">
    <property type="entry name" value="adhes_NPXG"/>
    <property type="match status" value="1"/>
</dbReference>
<reference evidence="3" key="2">
    <citation type="journal article" date="2021" name="Mar. Drugs">
        <title>Genome Reduction and Secondary Metabolism of the Marine Sponge-Associated Cyanobacterium Leptothoe.</title>
        <authorList>
            <person name="Konstantinou D."/>
            <person name="Popin R.V."/>
            <person name="Fewer D.P."/>
            <person name="Sivonen K."/>
            <person name="Gkelis S."/>
        </authorList>
    </citation>
    <scope>NUCLEOTIDE SEQUENCE</scope>
    <source>
        <strain evidence="3">TAU-MAC 1115</strain>
    </source>
</reference>
<evidence type="ECO:0000259" key="2">
    <source>
        <dbReference type="SMART" id="SM00912"/>
    </source>
</evidence>
<dbReference type="RefSeq" id="WP_215608847.1">
    <property type="nucleotide sequence ID" value="NZ_JADOES010000016.1"/>
</dbReference>
<name>A0A947GJA3_9CYAN</name>
<dbReference type="Proteomes" id="UP000717364">
    <property type="component" value="Unassembled WGS sequence"/>
</dbReference>
<organism evidence="3 4">
    <name type="scientific">Leptothoe spongobia TAU-MAC 1115</name>
    <dbReference type="NCBI Taxonomy" id="1967444"/>
    <lineage>
        <taxon>Bacteria</taxon>
        <taxon>Bacillati</taxon>
        <taxon>Cyanobacteriota</taxon>
        <taxon>Cyanophyceae</taxon>
        <taxon>Nodosilineales</taxon>
        <taxon>Cymatolegaceae</taxon>
        <taxon>Leptothoe</taxon>
        <taxon>Leptothoe spongobia</taxon>
    </lineage>
</organism>
<dbReference type="InterPro" id="IPR011050">
    <property type="entry name" value="Pectin_lyase_fold/virulence"/>
</dbReference>
<feature type="domain" description="Filamentous haemagglutinin FhaB/tRNA nuclease CdiA-like TPS" evidence="2">
    <location>
        <begin position="46"/>
        <end position="156"/>
    </location>
</feature>